<dbReference type="HOGENOM" id="CLU_1102007_0_0_10"/>
<accession>F3QTV6</accession>
<feature type="region of interest" description="Disordered" evidence="1">
    <location>
        <begin position="183"/>
        <end position="215"/>
    </location>
</feature>
<feature type="transmembrane region" description="Helical" evidence="2">
    <location>
        <begin position="97"/>
        <end position="116"/>
    </location>
</feature>
<dbReference type="OrthoDB" id="1073153at2"/>
<dbReference type="STRING" id="762982.HMPREF9442_01625"/>
<evidence type="ECO:0000313" key="3">
    <source>
        <dbReference type="EMBL" id="EGG54365.1"/>
    </source>
</evidence>
<proteinExistence type="predicted"/>
<dbReference type="Proteomes" id="UP000005546">
    <property type="component" value="Unassembled WGS sequence"/>
</dbReference>
<feature type="compositionally biased region" description="Polar residues" evidence="1">
    <location>
        <begin position="188"/>
        <end position="200"/>
    </location>
</feature>
<dbReference type="AlphaFoldDB" id="F3QTV6"/>
<keyword evidence="2" id="KW-0472">Membrane</keyword>
<gene>
    <name evidence="3" type="ORF">HMPREF9442_01625</name>
</gene>
<organism evidence="3 4">
    <name type="scientific">Paraprevotella xylaniphila YIT 11841</name>
    <dbReference type="NCBI Taxonomy" id="762982"/>
    <lineage>
        <taxon>Bacteria</taxon>
        <taxon>Pseudomonadati</taxon>
        <taxon>Bacteroidota</taxon>
        <taxon>Bacteroidia</taxon>
        <taxon>Bacteroidales</taxon>
        <taxon>Prevotellaceae</taxon>
        <taxon>Paraprevotella</taxon>
    </lineage>
</organism>
<evidence type="ECO:0000256" key="2">
    <source>
        <dbReference type="SAM" id="Phobius"/>
    </source>
</evidence>
<reference evidence="3 4" key="1">
    <citation type="submission" date="2011-02" db="EMBL/GenBank/DDBJ databases">
        <authorList>
            <person name="Weinstock G."/>
            <person name="Sodergren E."/>
            <person name="Clifton S."/>
            <person name="Fulton L."/>
            <person name="Fulton B."/>
            <person name="Courtney L."/>
            <person name="Fronick C."/>
            <person name="Harrison M."/>
            <person name="Strong C."/>
            <person name="Farmer C."/>
            <person name="Delahaunty K."/>
            <person name="Markovic C."/>
            <person name="Hall O."/>
            <person name="Minx P."/>
            <person name="Tomlinson C."/>
            <person name="Mitreva M."/>
            <person name="Hou S."/>
            <person name="Chen J."/>
            <person name="Wollam A."/>
            <person name="Pepin K.H."/>
            <person name="Johnson M."/>
            <person name="Bhonagiri V."/>
            <person name="Zhang X."/>
            <person name="Suruliraj S."/>
            <person name="Warren W."/>
            <person name="Chinwalla A."/>
            <person name="Mardis E.R."/>
            <person name="Wilson R.K."/>
        </authorList>
    </citation>
    <scope>NUCLEOTIDE SEQUENCE [LARGE SCALE GENOMIC DNA]</scope>
    <source>
        <strain evidence="3 4">YIT 11841</strain>
    </source>
</reference>
<keyword evidence="4" id="KW-1185">Reference proteome</keyword>
<keyword evidence="2" id="KW-0812">Transmembrane</keyword>
<evidence type="ECO:0000256" key="1">
    <source>
        <dbReference type="SAM" id="MobiDB-lite"/>
    </source>
</evidence>
<comment type="caution">
    <text evidence="3">The sequence shown here is derived from an EMBL/GenBank/DDBJ whole genome shotgun (WGS) entry which is preliminary data.</text>
</comment>
<protein>
    <submittedName>
        <fullName evidence="3">Uncharacterized protein</fullName>
    </submittedName>
</protein>
<evidence type="ECO:0000313" key="4">
    <source>
        <dbReference type="Proteomes" id="UP000005546"/>
    </source>
</evidence>
<dbReference type="EMBL" id="AFBR01000040">
    <property type="protein sequence ID" value="EGG54365.1"/>
    <property type="molecule type" value="Genomic_DNA"/>
</dbReference>
<name>F3QTV6_9BACT</name>
<feature type="compositionally biased region" description="Low complexity" evidence="1">
    <location>
        <begin position="203"/>
        <end position="215"/>
    </location>
</feature>
<keyword evidence="2" id="KW-1133">Transmembrane helix</keyword>
<dbReference type="RefSeq" id="WP_008626859.1">
    <property type="nucleotide sequence ID" value="NZ_GL883841.1"/>
</dbReference>
<sequence>MTTNKEDIRRLLDLYMEGKTSLEEEALLMEYFRSPDADKDFADFKTMFNQFDEGEPSFTEEEQERWMQSYPSEEIPGSSALQTVPPMQPKRISRTGYIAVRWIAAASVSAACFFLGTTVSRKEATQPTNSISMPPTVLTEVKWKTDTVFIEKPVPTTLTAKIITIRDTIILPASHPKGQMWTALPTGEDTSTTRTGSIPQPGTARQDADTATQQQAMPHLADIQAEFQKQKRRMDEFSKQYEHIDPYYENLY</sequence>